<comment type="caution">
    <text evidence="2">The sequence shown here is derived from an EMBL/GenBank/DDBJ whole genome shotgun (WGS) entry which is preliminary data.</text>
</comment>
<dbReference type="EMBL" id="JAXLQG010000019">
    <property type="protein sequence ID" value="KAK5530438.1"/>
    <property type="molecule type" value="Genomic_DNA"/>
</dbReference>
<evidence type="ECO:0000313" key="2">
    <source>
        <dbReference type="EMBL" id="KAK5530438.1"/>
    </source>
</evidence>
<evidence type="ECO:0000256" key="1">
    <source>
        <dbReference type="SAM" id="Coils"/>
    </source>
</evidence>
<dbReference type="AlphaFoldDB" id="A0AAV9Q089"/>
<keyword evidence="3" id="KW-1185">Reference proteome</keyword>
<reference evidence="2 3" key="1">
    <citation type="submission" date="2023-06" db="EMBL/GenBank/DDBJ databases">
        <title>Black Yeasts Isolated from many extreme environments.</title>
        <authorList>
            <person name="Coleine C."/>
            <person name="Stajich J.E."/>
            <person name="Selbmann L."/>
        </authorList>
    </citation>
    <scope>NUCLEOTIDE SEQUENCE [LARGE SCALE GENOMIC DNA]</scope>
    <source>
        <strain evidence="2 3">CCFEE 5887</strain>
    </source>
</reference>
<organism evidence="2 3">
    <name type="scientific">Vermiconidia calcicola</name>
    <dbReference type="NCBI Taxonomy" id="1690605"/>
    <lineage>
        <taxon>Eukaryota</taxon>
        <taxon>Fungi</taxon>
        <taxon>Dikarya</taxon>
        <taxon>Ascomycota</taxon>
        <taxon>Pezizomycotina</taxon>
        <taxon>Dothideomycetes</taxon>
        <taxon>Dothideomycetidae</taxon>
        <taxon>Mycosphaerellales</taxon>
        <taxon>Extremaceae</taxon>
        <taxon>Vermiconidia</taxon>
    </lineage>
</organism>
<gene>
    <name evidence="2" type="ORF">LTR25_009016</name>
</gene>
<accession>A0AAV9Q089</accession>
<evidence type="ECO:0000313" key="3">
    <source>
        <dbReference type="Proteomes" id="UP001345827"/>
    </source>
</evidence>
<sequence>MASTDDEWYYERRRIPITKGWGPCKKTHWVPVNEYYTGRNPRTVRTFLRAVGLNPDATFETRAAPTQQVVYLDNDDNAPVRYDGFREREIEAGPWRYYPGRGRPPIPRDDLDPAIAQDLRELEEMRQKRHRDNIDRINQQMDEINNRLANNFREFGQAMQGRGPERELQEAREELDRHREIEELRMRDNRDRELEHLRLERIERLDRMEELHRRMVDEQRRRERRHYRPRRPRLWF</sequence>
<dbReference type="Proteomes" id="UP001345827">
    <property type="component" value="Unassembled WGS sequence"/>
</dbReference>
<feature type="coiled-coil region" evidence="1">
    <location>
        <begin position="127"/>
        <end position="154"/>
    </location>
</feature>
<keyword evidence="1" id="KW-0175">Coiled coil</keyword>
<name>A0AAV9Q089_9PEZI</name>
<protein>
    <submittedName>
        <fullName evidence="2">Uncharacterized protein</fullName>
    </submittedName>
</protein>
<proteinExistence type="predicted"/>